<comment type="caution">
    <text evidence="2">The sequence shown here is derived from an EMBL/GenBank/DDBJ whole genome shotgun (WGS) entry which is preliminary data.</text>
</comment>
<protein>
    <submittedName>
        <fullName evidence="2">Uncharacterized protein</fullName>
    </submittedName>
</protein>
<dbReference type="EMBL" id="JAHUTI010088789">
    <property type="protein sequence ID" value="MED6260321.1"/>
    <property type="molecule type" value="Genomic_DNA"/>
</dbReference>
<sequence length="127" mass="13872">MCSTIISLSPLSLFYHFTRCPIQNHQSHTYILGAEPSVMAASPHWSSVTMNMLVWTSPCADGEPLGQALSVGVGSDDDDDGSDSDLTPVQRRSADHMKSLCCSYLQQLRQGGDALFLCQLNMFTSIQ</sequence>
<name>A0ABU7CC55_9TELE</name>
<dbReference type="Proteomes" id="UP001345963">
    <property type="component" value="Unassembled WGS sequence"/>
</dbReference>
<evidence type="ECO:0000256" key="1">
    <source>
        <dbReference type="SAM" id="MobiDB-lite"/>
    </source>
</evidence>
<keyword evidence="3" id="KW-1185">Reference proteome</keyword>
<organism evidence="2 3">
    <name type="scientific">Ataeniobius toweri</name>
    <dbReference type="NCBI Taxonomy" id="208326"/>
    <lineage>
        <taxon>Eukaryota</taxon>
        <taxon>Metazoa</taxon>
        <taxon>Chordata</taxon>
        <taxon>Craniata</taxon>
        <taxon>Vertebrata</taxon>
        <taxon>Euteleostomi</taxon>
        <taxon>Actinopterygii</taxon>
        <taxon>Neopterygii</taxon>
        <taxon>Teleostei</taxon>
        <taxon>Neoteleostei</taxon>
        <taxon>Acanthomorphata</taxon>
        <taxon>Ovalentaria</taxon>
        <taxon>Atherinomorphae</taxon>
        <taxon>Cyprinodontiformes</taxon>
        <taxon>Goodeidae</taxon>
        <taxon>Ataeniobius</taxon>
    </lineage>
</organism>
<evidence type="ECO:0000313" key="3">
    <source>
        <dbReference type="Proteomes" id="UP001345963"/>
    </source>
</evidence>
<reference evidence="2 3" key="1">
    <citation type="submission" date="2021-07" db="EMBL/GenBank/DDBJ databases">
        <authorList>
            <person name="Palmer J.M."/>
        </authorList>
    </citation>
    <scope>NUCLEOTIDE SEQUENCE [LARGE SCALE GENOMIC DNA]</scope>
    <source>
        <strain evidence="2 3">AT_MEX2019</strain>
        <tissue evidence="2">Muscle</tissue>
    </source>
</reference>
<gene>
    <name evidence="2" type="ORF">ATANTOWER_013124</name>
</gene>
<feature type="region of interest" description="Disordered" evidence="1">
    <location>
        <begin position="66"/>
        <end position="93"/>
    </location>
</feature>
<proteinExistence type="predicted"/>
<evidence type="ECO:0000313" key="2">
    <source>
        <dbReference type="EMBL" id="MED6260321.1"/>
    </source>
</evidence>
<accession>A0ABU7CC55</accession>